<reference evidence="1" key="2">
    <citation type="journal article" date="2015" name="Data Brief">
        <title>Shoot transcriptome of the giant reed, Arundo donax.</title>
        <authorList>
            <person name="Barrero R.A."/>
            <person name="Guerrero F.D."/>
            <person name="Moolhuijzen P."/>
            <person name="Goolsby J.A."/>
            <person name="Tidwell J."/>
            <person name="Bellgard S.E."/>
            <person name="Bellgard M.I."/>
        </authorList>
    </citation>
    <scope>NUCLEOTIDE SEQUENCE</scope>
    <source>
        <tissue evidence="1">Shoot tissue taken approximately 20 cm above the soil surface</tissue>
    </source>
</reference>
<name>A0A0A8Y0V5_ARUDO</name>
<protein>
    <submittedName>
        <fullName evidence="1">Uncharacterized protein</fullName>
    </submittedName>
</protein>
<organism evidence="1">
    <name type="scientific">Arundo donax</name>
    <name type="common">Giant reed</name>
    <name type="synonym">Donax arundinaceus</name>
    <dbReference type="NCBI Taxonomy" id="35708"/>
    <lineage>
        <taxon>Eukaryota</taxon>
        <taxon>Viridiplantae</taxon>
        <taxon>Streptophyta</taxon>
        <taxon>Embryophyta</taxon>
        <taxon>Tracheophyta</taxon>
        <taxon>Spermatophyta</taxon>
        <taxon>Magnoliopsida</taxon>
        <taxon>Liliopsida</taxon>
        <taxon>Poales</taxon>
        <taxon>Poaceae</taxon>
        <taxon>PACMAD clade</taxon>
        <taxon>Arundinoideae</taxon>
        <taxon>Arundineae</taxon>
        <taxon>Arundo</taxon>
    </lineage>
</organism>
<dbReference type="AlphaFoldDB" id="A0A0A8Y0V5"/>
<sequence length="91" mass="10000">MAAFATPSNCRNHQQDGLQVGTVLLWSVPGGGTWRPVAYILVLPAKARIHDVFHVVFLKQFVGTQLAEVVRLPHQTRACFASASLHCSYPD</sequence>
<dbReference type="EMBL" id="GBRH01279302">
    <property type="protein sequence ID" value="JAD18593.1"/>
    <property type="molecule type" value="Transcribed_RNA"/>
</dbReference>
<reference evidence="1" key="1">
    <citation type="submission" date="2014-09" db="EMBL/GenBank/DDBJ databases">
        <authorList>
            <person name="Magalhaes I.L.F."/>
            <person name="Oliveira U."/>
            <person name="Santos F.R."/>
            <person name="Vidigal T.H.D.A."/>
            <person name="Brescovit A.D."/>
            <person name="Santos A.J."/>
        </authorList>
    </citation>
    <scope>NUCLEOTIDE SEQUENCE</scope>
    <source>
        <tissue evidence="1">Shoot tissue taken approximately 20 cm above the soil surface</tissue>
    </source>
</reference>
<accession>A0A0A8Y0V5</accession>
<evidence type="ECO:0000313" key="1">
    <source>
        <dbReference type="EMBL" id="JAD18593.1"/>
    </source>
</evidence>
<proteinExistence type="predicted"/>